<feature type="transmembrane region" description="Helical" evidence="1">
    <location>
        <begin position="77"/>
        <end position="98"/>
    </location>
</feature>
<keyword evidence="1" id="KW-0472">Membrane</keyword>
<evidence type="ECO:0008006" key="4">
    <source>
        <dbReference type="Google" id="ProtNLM"/>
    </source>
</evidence>
<sequence>MIGFIHTNEHNVPKYYIGIILCSILSVSIYIWSLLSASENVSFFNRDVGFYYIFKYLYLAVFGVLGNLLYKNKVKTKYWGIAAIGALILYCFIINNLFCYDYLYAIKELCLSLWSVFTYLFGSKIIRINRDKGKTQYILGMGIYFALLTLAIFLIENMLIPSEFYRRDSVEMIFMFVIGIASWRIIEKQHCIEKSILELSMFSALSFLAIFWKHERISNIISSLINPISSVPIDNLHTDNWIGYRMSLAWNAWFGDMSPFLDDTFYVNVDNCSFFWIKYQKGWLPFIVAFLAGILLLYFVARISRSSNIRKNSFAQILLVSIFSLCALGYLAELFLITSTDIGALLLRNPGEILLLWMLFGFALGDDKYEVESNRKRIAKD</sequence>
<name>R8W147_9FIRM</name>
<dbReference type="EMBL" id="AQOB01000004">
    <property type="protein sequence ID" value="EOQ38685.1"/>
    <property type="molecule type" value="Genomic_DNA"/>
</dbReference>
<keyword evidence="1" id="KW-1133">Transmembrane helix</keyword>
<evidence type="ECO:0000313" key="2">
    <source>
        <dbReference type="EMBL" id="EOQ38685.1"/>
    </source>
</evidence>
<keyword evidence="1" id="KW-0812">Transmembrane</keyword>
<dbReference type="OrthoDB" id="9999504at2"/>
<keyword evidence="3" id="KW-1185">Reference proteome</keyword>
<feature type="transmembrane region" description="Helical" evidence="1">
    <location>
        <begin position="49"/>
        <end position="70"/>
    </location>
</feature>
<feature type="transmembrane region" description="Helical" evidence="1">
    <location>
        <begin position="313"/>
        <end position="332"/>
    </location>
</feature>
<feature type="transmembrane region" description="Helical" evidence="1">
    <location>
        <begin position="283"/>
        <end position="301"/>
    </location>
</feature>
<dbReference type="AlphaFoldDB" id="R8W147"/>
<comment type="caution">
    <text evidence="2">The sequence shown here is derived from an EMBL/GenBank/DDBJ whole genome shotgun (WGS) entry which is preliminary data.</text>
</comment>
<dbReference type="RefSeq" id="WP_016147884.1">
    <property type="nucleotide sequence ID" value="NZ_KB976103.1"/>
</dbReference>
<accession>R8W147</accession>
<feature type="transmembrane region" description="Helical" evidence="1">
    <location>
        <begin position="15"/>
        <end position="37"/>
    </location>
</feature>
<feature type="transmembrane region" description="Helical" evidence="1">
    <location>
        <begin position="344"/>
        <end position="365"/>
    </location>
</feature>
<proteinExistence type="predicted"/>
<organism evidence="2 3">
    <name type="scientific">Butyricicoccus pullicaecorum 1.2</name>
    <dbReference type="NCBI Taxonomy" id="1203606"/>
    <lineage>
        <taxon>Bacteria</taxon>
        <taxon>Bacillati</taxon>
        <taxon>Bacillota</taxon>
        <taxon>Clostridia</taxon>
        <taxon>Eubacteriales</taxon>
        <taxon>Butyricicoccaceae</taxon>
        <taxon>Butyricicoccus</taxon>
    </lineage>
</organism>
<feature type="transmembrane region" description="Helical" evidence="1">
    <location>
        <begin position="104"/>
        <end position="125"/>
    </location>
</feature>
<gene>
    <name evidence="2" type="ORF">HMPREF1526_01726</name>
</gene>
<dbReference type="PATRIC" id="fig|1203606.4.peg.1682"/>
<feature type="transmembrane region" description="Helical" evidence="1">
    <location>
        <begin position="170"/>
        <end position="186"/>
    </location>
</feature>
<dbReference type="HOGENOM" id="CLU_724974_0_0_9"/>
<feature type="transmembrane region" description="Helical" evidence="1">
    <location>
        <begin position="195"/>
        <end position="212"/>
    </location>
</feature>
<reference evidence="2 3" key="1">
    <citation type="submission" date="2013-01" db="EMBL/GenBank/DDBJ databases">
        <title>The Genome Sequence of Butyricicoccus pullicaecorum 1.2.</title>
        <authorList>
            <consortium name="The Broad Institute Genome Sequencing Platform"/>
            <person name="Earl A."/>
            <person name="Ward D."/>
            <person name="Feldgarden M."/>
            <person name="Gevers D."/>
            <person name="Van Immerseel F."/>
            <person name="Eeckhaut V."/>
            <person name="Walker B."/>
            <person name="Young S.K."/>
            <person name="Zeng Q."/>
            <person name="Gargeya S."/>
            <person name="Fitzgerald M."/>
            <person name="Haas B."/>
            <person name="Abouelleil A."/>
            <person name="Alvarado L."/>
            <person name="Arachchi H.M."/>
            <person name="Berlin A.M."/>
            <person name="Chapman S.B."/>
            <person name="Dewar J."/>
            <person name="Goldberg J."/>
            <person name="Griggs A."/>
            <person name="Gujja S."/>
            <person name="Hansen M."/>
            <person name="Howarth C."/>
            <person name="Imamovic A."/>
            <person name="Larimer J."/>
            <person name="McCowan C."/>
            <person name="Murphy C."/>
            <person name="Neiman D."/>
            <person name="Pearson M."/>
            <person name="Priest M."/>
            <person name="Roberts A."/>
            <person name="Saif S."/>
            <person name="Shea T."/>
            <person name="Sisk P."/>
            <person name="Sykes S."/>
            <person name="Wortman J."/>
            <person name="Nusbaum C."/>
            <person name="Birren B."/>
        </authorList>
    </citation>
    <scope>NUCLEOTIDE SEQUENCE [LARGE SCALE GENOMIC DNA]</scope>
    <source>
        <strain evidence="2 3">1.2</strain>
    </source>
</reference>
<evidence type="ECO:0000313" key="3">
    <source>
        <dbReference type="Proteomes" id="UP000013981"/>
    </source>
</evidence>
<evidence type="ECO:0000256" key="1">
    <source>
        <dbReference type="SAM" id="Phobius"/>
    </source>
</evidence>
<feature type="transmembrane region" description="Helical" evidence="1">
    <location>
        <begin position="137"/>
        <end position="155"/>
    </location>
</feature>
<protein>
    <recommendedName>
        <fullName evidence="4">O-antigen polymerase</fullName>
    </recommendedName>
</protein>
<dbReference type="Proteomes" id="UP000013981">
    <property type="component" value="Unassembled WGS sequence"/>
</dbReference>